<keyword evidence="2" id="KW-0233">DNA recombination</keyword>
<keyword evidence="5" id="KW-1185">Reference proteome</keyword>
<organism evidence="4 5">
    <name type="scientific">Hymenobacter rigui</name>
    <dbReference type="NCBI Taxonomy" id="334424"/>
    <lineage>
        <taxon>Bacteria</taxon>
        <taxon>Pseudomonadati</taxon>
        <taxon>Bacteroidota</taxon>
        <taxon>Cytophagia</taxon>
        <taxon>Cytophagales</taxon>
        <taxon>Hymenobacteraceae</taxon>
        <taxon>Hymenobacter</taxon>
    </lineage>
</organism>
<dbReference type="OrthoDB" id="2290206at2"/>
<dbReference type="GO" id="GO:0003677">
    <property type="term" value="F:DNA binding"/>
    <property type="evidence" value="ECO:0007669"/>
    <property type="project" value="UniProtKB-KW"/>
</dbReference>
<dbReference type="Proteomes" id="UP000273500">
    <property type="component" value="Unassembled WGS sequence"/>
</dbReference>
<evidence type="ECO:0000313" key="5">
    <source>
        <dbReference type="Proteomes" id="UP000273500"/>
    </source>
</evidence>
<accession>A0A428K9M1</accession>
<comment type="caution">
    <text evidence="4">The sequence shown here is derived from an EMBL/GenBank/DDBJ whole genome shotgun (WGS) entry which is preliminary data.</text>
</comment>
<evidence type="ECO:0000313" key="4">
    <source>
        <dbReference type="EMBL" id="RSK43068.1"/>
    </source>
</evidence>
<proteinExistence type="predicted"/>
<evidence type="ECO:0000256" key="2">
    <source>
        <dbReference type="ARBA" id="ARBA00023172"/>
    </source>
</evidence>
<dbReference type="InterPro" id="IPR006119">
    <property type="entry name" value="Resolv_N"/>
</dbReference>
<reference evidence="4 5" key="1">
    <citation type="submission" date="2018-12" db="EMBL/GenBank/DDBJ databases">
        <authorList>
            <person name="Feng G."/>
            <person name="Zhu H."/>
        </authorList>
    </citation>
    <scope>NUCLEOTIDE SEQUENCE [LARGE SCALE GENOMIC DNA]</scope>
    <source>
        <strain evidence="4 5">KCTC 12533</strain>
    </source>
</reference>
<dbReference type="SUPFAM" id="SSF53041">
    <property type="entry name" value="Resolvase-like"/>
    <property type="match status" value="1"/>
</dbReference>
<protein>
    <submittedName>
        <fullName evidence="4">Recombinase family protein</fullName>
    </submittedName>
</protein>
<dbReference type="AlphaFoldDB" id="A0A428K9M1"/>
<sequence>MKYVAYYRVSTSKQGQSGLGLEAQRNTVLAHIKDAPLLTEFTEVESGKSNKRPELLAAIAYAKKEGAVLVIAKLDRLSRNVAFIATLMETGVDFVACDLPEATPFTLHIFAALAEQERKLISGRTKAALDVLKSKGVRLGKPENLTEQARQQGLKVRQLNATENEHNRKATAYITALRKQNLSFNQIAQLLNSAGFKASRGGSFNQKQVQRLYERDAASKF</sequence>
<evidence type="ECO:0000259" key="3">
    <source>
        <dbReference type="PROSITE" id="PS51736"/>
    </source>
</evidence>
<gene>
    <name evidence="4" type="ORF">EI291_22470</name>
</gene>
<dbReference type="RefSeq" id="WP_125424533.1">
    <property type="nucleotide sequence ID" value="NZ_RWIT01000029.1"/>
</dbReference>
<dbReference type="EMBL" id="RWIT01000029">
    <property type="protein sequence ID" value="RSK43068.1"/>
    <property type="molecule type" value="Genomic_DNA"/>
</dbReference>
<dbReference type="InterPro" id="IPR050639">
    <property type="entry name" value="SSR_resolvase"/>
</dbReference>
<dbReference type="InterPro" id="IPR036162">
    <property type="entry name" value="Resolvase-like_N_sf"/>
</dbReference>
<dbReference type="CDD" id="cd00338">
    <property type="entry name" value="Ser_Recombinase"/>
    <property type="match status" value="1"/>
</dbReference>
<feature type="domain" description="Resolvase/invertase-type recombinase catalytic" evidence="3">
    <location>
        <begin position="2"/>
        <end position="136"/>
    </location>
</feature>
<dbReference type="SMART" id="SM00857">
    <property type="entry name" value="Resolvase"/>
    <property type="match status" value="1"/>
</dbReference>
<dbReference type="PROSITE" id="PS51736">
    <property type="entry name" value="RECOMBINASES_3"/>
    <property type="match status" value="1"/>
</dbReference>
<name>A0A428K9M1_9BACT</name>
<dbReference type="PANTHER" id="PTHR30461:SF2">
    <property type="entry name" value="SERINE RECOMBINASE PINE-RELATED"/>
    <property type="match status" value="1"/>
</dbReference>
<evidence type="ECO:0000256" key="1">
    <source>
        <dbReference type="ARBA" id="ARBA00023125"/>
    </source>
</evidence>
<dbReference type="GO" id="GO:0000150">
    <property type="term" value="F:DNA strand exchange activity"/>
    <property type="evidence" value="ECO:0007669"/>
    <property type="project" value="InterPro"/>
</dbReference>
<keyword evidence="1" id="KW-0238">DNA-binding</keyword>
<dbReference type="PANTHER" id="PTHR30461">
    <property type="entry name" value="DNA-INVERTASE FROM LAMBDOID PROPHAGE"/>
    <property type="match status" value="1"/>
</dbReference>
<dbReference type="Pfam" id="PF00239">
    <property type="entry name" value="Resolvase"/>
    <property type="match status" value="1"/>
</dbReference>
<dbReference type="Gene3D" id="3.40.50.1390">
    <property type="entry name" value="Resolvase, N-terminal catalytic domain"/>
    <property type="match status" value="1"/>
</dbReference>